<gene>
    <name evidence="1" type="ORF">SBF1_6150003</name>
</gene>
<dbReference type="AlphaFoldDB" id="A0A2U3LLV7"/>
<organism evidence="1 2">
    <name type="scientific">Candidatus Desulfosporosinus infrequens</name>
    <dbReference type="NCBI Taxonomy" id="2043169"/>
    <lineage>
        <taxon>Bacteria</taxon>
        <taxon>Bacillati</taxon>
        <taxon>Bacillota</taxon>
        <taxon>Clostridia</taxon>
        <taxon>Eubacteriales</taxon>
        <taxon>Desulfitobacteriaceae</taxon>
        <taxon>Desulfosporosinus</taxon>
    </lineage>
</organism>
<dbReference type="EMBL" id="OMOF01000574">
    <property type="protein sequence ID" value="SPF52858.1"/>
    <property type="molecule type" value="Genomic_DNA"/>
</dbReference>
<sequence>MDLIRKLVPTSAKAVDNQPIYALAYSLMATLQHHFGIEDGGKKYYALALNHSRNKLQDKHTYYEILKKSDMYFSYPFTKSMHSQCIAFFEGSGSDHDAAEVYLNLATEIMFNEKESFDKAKPFFEKALRIFENTPNWKLAYVKNNLAILYILYRGDFETAASLLEAALLVGMSSFTYFTLYLNLCMCYLILHGPASMLFHSAYVGFDKYHKLVSSRKNATQYDDIYKQITDLIILEHSGHKDEVNAKARTVLSQSSSRFFAPVLQGIIKRTDSSPSEDTIYSDNVNLYMSLNKYRIFLAEFRFWE</sequence>
<reference evidence="2" key="1">
    <citation type="submission" date="2018-02" db="EMBL/GenBank/DDBJ databases">
        <authorList>
            <person name="Hausmann B."/>
        </authorList>
    </citation>
    <scope>NUCLEOTIDE SEQUENCE [LARGE SCALE GENOMIC DNA]</scope>
    <source>
        <strain evidence="2">Peat soil MAG SbF1</strain>
    </source>
</reference>
<accession>A0A2U3LLV7</accession>
<dbReference type="SUPFAM" id="SSF48452">
    <property type="entry name" value="TPR-like"/>
    <property type="match status" value="1"/>
</dbReference>
<evidence type="ECO:0000313" key="2">
    <source>
        <dbReference type="Proteomes" id="UP000238916"/>
    </source>
</evidence>
<proteinExistence type="predicted"/>
<dbReference type="Proteomes" id="UP000238916">
    <property type="component" value="Unassembled WGS sequence"/>
</dbReference>
<evidence type="ECO:0000313" key="1">
    <source>
        <dbReference type="EMBL" id="SPF52858.1"/>
    </source>
</evidence>
<dbReference type="OrthoDB" id="5516148at2"/>
<dbReference type="InterPro" id="IPR011990">
    <property type="entry name" value="TPR-like_helical_dom_sf"/>
</dbReference>
<name>A0A2U3LLV7_9FIRM</name>
<dbReference type="Gene3D" id="1.25.40.10">
    <property type="entry name" value="Tetratricopeptide repeat domain"/>
    <property type="match status" value="1"/>
</dbReference>
<protein>
    <submittedName>
        <fullName evidence="1">Uncharacterized protein</fullName>
    </submittedName>
</protein>